<dbReference type="HOGENOM" id="CLU_3035196_0_0_1"/>
<dbReference type="Proteomes" id="UP000011750">
    <property type="component" value="Chromosome A06"/>
</dbReference>
<dbReference type="InParanoid" id="M4CZM6"/>
<evidence type="ECO:0000313" key="1">
    <source>
        <dbReference type="EnsemblPlants" id="Bra009673.1-P"/>
    </source>
</evidence>
<accession>M4CZM6</accession>
<evidence type="ECO:0000313" key="2">
    <source>
        <dbReference type="Proteomes" id="UP000011750"/>
    </source>
</evidence>
<dbReference type="AlphaFoldDB" id="M4CZM6"/>
<name>M4CZM6_BRACM</name>
<proteinExistence type="predicted"/>
<protein>
    <submittedName>
        <fullName evidence="1">Uncharacterized protein</fullName>
    </submittedName>
</protein>
<reference evidence="1 2" key="2">
    <citation type="journal article" date="2018" name="Hortic Res">
        <title>Improved Brassica rapa reference genome by single-molecule sequencing and chromosome conformation capture technologies.</title>
        <authorList>
            <person name="Zhang L."/>
            <person name="Cai X."/>
            <person name="Wu J."/>
            <person name="Liu M."/>
            <person name="Grob S."/>
            <person name="Cheng F."/>
            <person name="Liang J."/>
            <person name="Cai C."/>
            <person name="Liu Z."/>
            <person name="Liu B."/>
            <person name="Wang F."/>
            <person name="Li S."/>
            <person name="Liu F."/>
            <person name="Li X."/>
            <person name="Cheng L."/>
            <person name="Yang W."/>
            <person name="Li M.H."/>
            <person name="Grossniklaus U."/>
            <person name="Zheng H."/>
            <person name="Wang X."/>
        </authorList>
    </citation>
    <scope>NUCLEOTIDE SEQUENCE [LARGE SCALE GENOMIC DNA]</scope>
    <source>
        <strain evidence="1 2">cv. Chiifu-401-42</strain>
    </source>
</reference>
<reference evidence="1 2" key="1">
    <citation type="journal article" date="2011" name="Nat. Genet.">
        <title>The genome of the mesopolyploid crop species Brassica rapa.</title>
        <authorList>
            <consortium name="Brassica rapa Genome Sequencing Project Consortium"/>
            <person name="Wang X."/>
            <person name="Wang H."/>
            <person name="Wang J."/>
            <person name="Sun R."/>
            <person name="Wu J."/>
            <person name="Liu S."/>
            <person name="Bai Y."/>
            <person name="Mun J.H."/>
            <person name="Bancroft I."/>
            <person name="Cheng F."/>
            <person name="Huang S."/>
            <person name="Li X."/>
            <person name="Hua W."/>
            <person name="Wang J."/>
            <person name="Wang X."/>
            <person name="Freeling M."/>
            <person name="Pires J.C."/>
            <person name="Paterson A.H."/>
            <person name="Chalhoub B."/>
            <person name="Wang B."/>
            <person name="Hayward A."/>
            <person name="Sharpe A.G."/>
            <person name="Park B.S."/>
            <person name="Weisshaar B."/>
            <person name="Liu B."/>
            <person name="Li B."/>
            <person name="Liu B."/>
            <person name="Tong C."/>
            <person name="Song C."/>
            <person name="Duran C."/>
            <person name="Peng C."/>
            <person name="Geng C."/>
            <person name="Koh C."/>
            <person name="Lin C."/>
            <person name="Edwards D."/>
            <person name="Mu D."/>
            <person name="Shen D."/>
            <person name="Soumpourou E."/>
            <person name="Li F."/>
            <person name="Fraser F."/>
            <person name="Conant G."/>
            <person name="Lassalle G."/>
            <person name="King G.J."/>
            <person name="Bonnema G."/>
            <person name="Tang H."/>
            <person name="Wang H."/>
            <person name="Belcram H."/>
            <person name="Zhou H."/>
            <person name="Hirakawa H."/>
            <person name="Abe H."/>
            <person name="Guo H."/>
            <person name="Wang H."/>
            <person name="Jin H."/>
            <person name="Parkin I.A."/>
            <person name="Batley J."/>
            <person name="Kim J.S."/>
            <person name="Just J."/>
            <person name="Li J."/>
            <person name="Xu J."/>
            <person name="Deng J."/>
            <person name="Kim J.A."/>
            <person name="Li J."/>
            <person name="Yu J."/>
            <person name="Meng J."/>
            <person name="Wang J."/>
            <person name="Min J."/>
            <person name="Poulain J."/>
            <person name="Wang J."/>
            <person name="Hatakeyama K."/>
            <person name="Wu K."/>
            <person name="Wang L."/>
            <person name="Fang L."/>
            <person name="Trick M."/>
            <person name="Links M.G."/>
            <person name="Zhao M."/>
            <person name="Jin M."/>
            <person name="Ramchiary N."/>
            <person name="Drou N."/>
            <person name="Berkman P.J."/>
            <person name="Cai Q."/>
            <person name="Huang Q."/>
            <person name="Li R."/>
            <person name="Tabata S."/>
            <person name="Cheng S."/>
            <person name="Zhang S."/>
            <person name="Zhang S."/>
            <person name="Huang S."/>
            <person name="Sato S."/>
            <person name="Sun S."/>
            <person name="Kwon S.J."/>
            <person name="Choi S.R."/>
            <person name="Lee T.H."/>
            <person name="Fan W."/>
            <person name="Zhao X."/>
            <person name="Tan X."/>
            <person name="Xu X."/>
            <person name="Wang Y."/>
            <person name="Qiu Y."/>
            <person name="Yin Y."/>
            <person name="Li Y."/>
            <person name="Du Y."/>
            <person name="Liao Y."/>
            <person name="Lim Y."/>
            <person name="Narusaka Y."/>
            <person name="Wang Y."/>
            <person name="Wang Z."/>
            <person name="Li Z."/>
            <person name="Wang Z."/>
            <person name="Xiong Z."/>
            <person name="Zhang Z."/>
        </authorList>
    </citation>
    <scope>NUCLEOTIDE SEQUENCE [LARGE SCALE GENOMIC DNA]</scope>
    <source>
        <strain evidence="1 2">cv. Chiifu-401-42</strain>
    </source>
</reference>
<sequence length="55" mass="6151">MQKGTLCVGSPLPDCNPETRFRLQFSSHRPHLSRSSVLCPSSNLFFSLTSVRKSI</sequence>
<organism evidence="1 2">
    <name type="scientific">Brassica campestris</name>
    <name type="common">Field mustard</name>
    <dbReference type="NCBI Taxonomy" id="3711"/>
    <lineage>
        <taxon>Eukaryota</taxon>
        <taxon>Viridiplantae</taxon>
        <taxon>Streptophyta</taxon>
        <taxon>Embryophyta</taxon>
        <taxon>Tracheophyta</taxon>
        <taxon>Spermatophyta</taxon>
        <taxon>Magnoliopsida</taxon>
        <taxon>eudicotyledons</taxon>
        <taxon>Gunneridae</taxon>
        <taxon>Pentapetalae</taxon>
        <taxon>rosids</taxon>
        <taxon>malvids</taxon>
        <taxon>Brassicales</taxon>
        <taxon>Brassicaceae</taxon>
        <taxon>Brassiceae</taxon>
        <taxon>Brassica</taxon>
    </lineage>
</organism>
<reference evidence="1" key="3">
    <citation type="submission" date="2023-03" db="UniProtKB">
        <authorList>
            <consortium name="EnsemblPlants"/>
        </authorList>
    </citation>
    <scope>IDENTIFICATION</scope>
    <source>
        <strain evidence="1">cv. Chiifu-401-42</strain>
    </source>
</reference>
<keyword evidence="2" id="KW-1185">Reference proteome</keyword>
<dbReference type="EnsemblPlants" id="Bra009673.1">
    <property type="protein sequence ID" value="Bra009673.1-P"/>
    <property type="gene ID" value="Bra009673"/>
</dbReference>
<dbReference type="Gramene" id="Bra009673.1">
    <property type="protein sequence ID" value="Bra009673.1-P"/>
    <property type="gene ID" value="Bra009673"/>
</dbReference>